<gene>
    <name evidence="2" type="ORF">FRACA_10044</name>
</gene>
<dbReference type="SUPFAM" id="SSF144052">
    <property type="entry name" value="Thermophilic metalloprotease-like"/>
    <property type="match status" value="1"/>
</dbReference>
<dbReference type="GO" id="GO:0046872">
    <property type="term" value="F:metal ion binding"/>
    <property type="evidence" value="ECO:0007669"/>
    <property type="project" value="UniProtKB-KW"/>
</dbReference>
<protein>
    <recommendedName>
        <fullName evidence="4">Leucyl aminopeptidase (Aminopeptidase T)</fullName>
    </recommendedName>
</protein>
<dbReference type="InterPro" id="IPR058739">
    <property type="entry name" value="NicX"/>
</dbReference>
<dbReference type="Proteomes" id="UP000234331">
    <property type="component" value="Unassembled WGS sequence"/>
</dbReference>
<evidence type="ECO:0000256" key="1">
    <source>
        <dbReference type="ARBA" id="ARBA00022723"/>
    </source>
</evidence>
<dbReference type="RefSeq" id="WP_101829492.1">
    <property type="nucleotide sequence ID" value="NZ_FZMO01000001.1"/>
</dbReference>
<sequence>MTPQERIGAVAQRAIQKYLAVTPGEQVVILVDTVTSPSIPIALSEATLAAGAEPIVITIAPRRTSGEDLPKSVLDAVVAANVVISACSRSPYHSSLKPLAQEAGVRGALNSPPHESGWSDGAMQYDFIELRQPAAKLRKILTEGSTARVTAPNGTDITMSIADRKAVGWLSGIAENPCETMAWPGGEVSLPPVEGTAEGQVVVEVAMTDVGGVAEPILWTVSKGEVAEIKGGVEAEHLRRIIEGVPNALNIGELGIGINPGARLVDDITEAKKRRGTAHIAMGDSANGYGGNVVCDLHLDGLVPNVTIRIDGELVVEDGVLKF</sequence>
<accession>A0A2I2KHY7</accession>
<reference evidence="2 3" key="1">
    <citation type="submission" date="2017-06" db="EMBL/GenBank/DDBJ databases">
        <authorList>
            <person name="Kim H.J."/>
            <person name="Triplett B.A."/>
        </authorList>
    </citation>
    <scope>NUCLEOTIDE SEQUENCE [LARGE SCALE GENOMIC DNA]</scope>
    <source>
        <strain evidence="2">FRACA_ARgP5</strain>
    </source>
</reference>
<keyword evidence="1" id="KW-0479">Metal-binding</keyword>
<organism evidence="2 3">
    <name type="scientific">Frankia canadensis</name>
    <dbReference type="NCBI Taxonomy" id="1836972"/>
    <lineage>
        <taxon>Bacteria</taxon>
        <taxon>Bacillati</taxon>
        <taxon>Actinomycetota</taxon>
        <taxon>Actinomycetes</taxon>
        <taxon>Frankiales</taxon>
        <taxon>Frankiaceae</taxon>
        <taxon>Frankia</taxon>
    </lineage>
</organism>
<evidence type="ECO:0000313" key="2">
    <source>
        <dbReference type="EMBL" id="SNQ45285.1"/>
    </source>
</evidence>
<keyword evidence="3" id="KW-1185">Reference proteome</keyword>
<name>A0A2I2KHY7_9ACTN</name>
<dbReference type="PANTHER" id="PTHR34448:SF1">
    <property type="entry name" value="BLL6088 PROTEIN"/>
    <property type="match status" value="1"/>
</dbReference>
<dbReference type="AlphaFoldDB" id="A0A2I2KHY7"/>
<proteinExistence type="predicted"/>
<dbReference type="PANTHER" id="PTHR34448">
    <property type="entry name" value="AMINOPEPTIDASE"/>
    <property type="match status" value="1"/>
</dbReference>
<evidence type="ECO:0000313" key="3">
    <source>
        <dbReference type="Proteomes" id="UP000234331"/>
    </source>
</evidence>
<dbReference type="EMBL" id="FZMO01000001">
    <property type="protein sequence ID" value="SNQ45285.1"/>
    <property type="molecule type" value="Genomic_DNA"/>
</dbReference>
<dbReference type="Pfam" id="PF26233">
    <property type="entry name" value="NicX"/>
    <property type="match status" value="1"/>
</dbReference>
<dbReference type="InterPro" id="IPR052170">
    <property type="entry name" value="M29_Exopeptidase"/>
</dbReference>
<evidence type="ECO:0008006" key="4">
    <source>
        <dbReference type="Google" id="ProtNLM"/>
    </source>
</evidence>